<reference evidence="1 2" key="1">
    <citation type="submission" date="2016-08" db="EMBL/GenBank/DDBJ databases">
        <title>Whole genome sequence of Mesorhizobium sp. strain UASWS1009 isolated from industrial sewage.</title>
        <authorList>
            <person name="Crovadore J."/>
            <person name="Calmin G."/>
            <person name="Chablais R."/>
            <person name="Cochard B."/>
            <person name="Lefort F."/>
        </authorList>
    </citation>
    <scope>NUCLEOTIDE SEQUENCE [LARGE SCALE GENOMIC DNA]</scope>
    <source>
        <strain evidence="1 2">UASWS1009</strain>
    </source>
</reference>
<evidence type="ECO:0000313" key="2">
    <source>
        <dbReference type="Proteomes" id="UP000094412"/>
    </source>
</evidence>
<dbReference type="RefSeq" id="WP_024923514.1">
    <property type="nucleotide sequence ID" value="NZ_MDEO01000030.1"/>
</dbReference>
<accession>A0A1C2DYL1</accession>
<dbReference type="EMBL" id="MDEO01000030">
    <property type="protein sequence ID" value="OCX19838.1"/>
    <property type="molecule type" value="Genomic_DNA"/>
</dbReference>
<dbReference type="OrthoDB" id="9814421at2"/>
<dbReference type="InterPro" id="IPR011660">
    <property type="entry name" value="VapB-like"/>
</dbReference>
<keyword evidence="2" id="KW-1185">Reference proteome</keyword>
<protein>
    <recommendedName>
        <fullName evidence="3">Transcription factor</fullName>
    </recommendedName>
</protein>
<dbReference type="Pfam" id="PF07704">
    <property type="entry name" value="PSK_trans_fac"/>
    <property type="match status" value="1"/>
</dbReference>
<dbReference type="STRING" id="1566387.QV13_09490"/>
<evidence type="ECO:0000313" key="1">
    <source>
        <dbReference type="EMBL" id="OCX19838.1"/>
    </source>
</evidence>
<name>A0A1C2DYL1_9HYPH</name>
<organism evidence="1 2">
    <name type="scientific">Mesorhizobium hungaricum</name>
    <dbReference type="NCBI Taxonomy" id="1566387"/>
    <lineage>
        <taxon>Bacteria</taxon>
        <taxon>Pseudomonadati</taxon>
        <taxon>Pseudomonadota</taxon>
        <taxon>Alphaproteobacteria</taxon>
        <taxon>Hyphomicrobiales</taxon>
        <taxon>Phyllobacteriaceae</taxon>
        <taxon>Mesorhizobium</taxon>
    </lineage>
</organism>
<evidence type="ECO:0008006" key="3">
    <source>
        <dbReference type="Google" id="ProtNLM"/>
    </source>
</evidence>
<dbReference type="Proteomes" id="UP000094412">
    <property type="component" value="Unassembled WGS sequence"/>
</dbReference>
<comment type="caution">
    <text evidence="1">The sequence shown here is derived from an EMBL/GenBank/DDBJ whole genome shotgun (WGS) entry which is preliminary data.</text>
</comment>
<dbReference type="AlphaFoldDB" id="A0A1C2DYL1"/>
<gene>
    <name evidence="1" type="ORF">QV13_09490</name>
</gene>
<sequence>MAIHVQDEETDWLVRDFARKRGVGITAAIKLAIEEATSHERQGVEEFARRIEPIIEQIRALKANGFEDEKAFMDDMWGEND</sequence>
<proteinExistence type="predicted"/>